<dbReference type="OrthoDB" id="9778052at2"/>
<evidence type="ECO:0000259" key="2">
    <source>
        <dbReference type="Pfam" id="PF01370"/>
    </source>
</evidence>
<accession>Q0AP29</accession>
<proteinExistence type="predicted"/>
<dbReference type="AlphaFoldDB" id="Q0AP29"/>
<dbReference type="PANTHER" id="PTHR10366">
    <property type="entry name" value="NAD DEPENDENT EPIMERASE/DEHYDRATASE"/>
    <property type="match status" value="1"/>
</dbReference>
<feature type="domain" description="NAD-dependent epimerase/dehydratase" evidence="2">
    <location>
        <begin position="10"/>
        <end position="247"/>
    </location>
</feature>
<reference evidence="3 4" key="1">
    <citation type="submission" date="2006-08" db="EMBL/GenBank/DDBJ databases">
        <title>Complete sequence of Maricaulis maris MCS10.</title>
        <authorList>
            <consortium name="US DOE Joint Genome Institute"/>
            <person name="Copeland A."/>
            <person name="Lucas S."/>
            <person name="Lapidus A."/>
            <person name="Barry K."/>
            <person name="Detter J.C."/>
            <person name="Glavina del Rio T."/>
            <person name="Hammon N."/>
            <person name="Israni S."/>
            <person name="Dalin E."/>
            <person name="Tice H."/>
            <person name="Pitluck S."/>
            <person name="Saunders E."/>
            <person name="Brettin T."/>
            <person name="Bruce D."/>
            <person name="Han C."/>
            <person name="Tapia R."/>
            <person name="Gilna P."/>
            <person name="Schmutz J."/>
            <person name="Larimer F."/>
            <person name="Land M."/>
            <person name="Hauser L."/>
            <person name="Kyrpides N."/>
            <person name="Mikhailova N."/>
            <person name="Viollier P."/>
            <person name="Stephens C."/>
            <person name="Richardson P."/>
        </authorList>
    </citation>
    <scope>NUCLEOTIDE SEQUENCE [LARGE SCALE GENOMIC DNA]</scope>
    <source>
        <strain evidence="3 4">MCS10</strain>
    </source>
</reference>
<gene>
    <name evidence="3" type="ordered locus">Mmar10_1666</name>
</gene>
<organism evidence="3 4">
    <name type="scientific">Maricaulis maris (strain MCS10)</name>
    <name type="common">Caulobacter maris</name>
    <dbReference type="NCBI Taxonomy" id="394221"/>
    <lineage>
        <taxon>Bacteria</taxon>
        <taxon>Pseudomonadati</taxon>
        <taxon>Pseudomonadota</taxon>
        <taxon>Alphaproteobacteria</taxon>
        <taxon>Maricaulales</taxon>
        <taxon>Maricaulaceae</taxon>
        <taxon>Maricaulis</taxon>
    </lineage>
</organism>
<dbReference type="Gene3D" id="3.40.50.720">
    <property type="entry name" value="NAD(P)-binding Rossmann-like Domain"/>
    <property type="match status" value="1"/>
</dbReference>
<dbReference type="Proteomes" id="UP000001964">
    <property type="component" value="Chromosome"/>
</dbReference>
<dbReference type="SUPFAM" id="SSF51735">
    <property type="entry name" value="NAD(P)-binding Rossmann-fold domains"/>
    <property type="match status" value="1"/>
</dbReference>
<dbReference type="InterPro" id="IPR036291">
    <property type="entry name" value="NAD(P)-bd_dom_sf"/>
</dbReference>
<dbReference type="HOGENOM" id="CLU_007383_9_2_5"/>
<dbReference type="FunFam" id="3.40.50.720:FF:000336">
    <property type="entry name" value="Aldehyde reductase"/>
    <property type="match status" value="1"/>
</dbReference>
<dbReference type="InterPro" id="IPR001509">
    <property type="entry name" value="Epimerase_deHydtase"/>
</dbReference>
<dbReference type="RefSeq" id="WP_011643605.1">
    <property type="nucleotide sequence ID" value="NC_008347.1"/>
</dbReference>
<dbReference type="STRING" id="394221.Mmar10_1666"/>
<dbReference type="GO" id="GO:0016616">
    <property type="term" value="F:oxidoreductase activity, acting on the CH-OH group of donors, NAD or NADP as acceptor"/>
    <property type="evidence" value="ECO:0007669"/>
    <property type="project" value="TreeGrafter"/>
</dbReference>
<evidence type="ECO:0000256" key="1">
    <source>
        <dbReference type="ARBA" id="ARBA00023002"/>
    </source>
</evidence>
<dbReference type="InterPro" id="IPR050425">
    <property type="entry name" value="NAD(P)_dehydrat-like"/>
</dbReference>
<keyword evidence="4" id="KW-1185">Reference proteome</keyword>
<dbReference type="eggNOG" id="COG0451">
    <property type="taxonomic scope" value="Bacteria"/>
</dbReference>
<evidence type="ECO:0000313" key="3">
    <source>
        <dbReference type="EMBL" id="ABI65958.1"/>
    </source>
</evidence>
<keyword evidence="1" id="KW-0560">Oxidoreductase</keyword>
<dbReference type="Pfam" id="PF01370">
    <property type="entry name" value="Epimerase"/>
    <property type="match status" value="1"/>
</dbReference>
<dbReference type="KEGG" id="mmr:Mmar10_1666"/>
<dbReference type="PANTHER" id="PTHR10366:SF812">
    <property type="entry name" value="VPS9 DOMAIN-CONTAINING PROTEIN"/>
    <property type="match status" value="1"/>
</dbReference>
<protein>
    <submittedName>
        <fullName evidence="3">NAD-dependent epimerase/dehydratase</fullName>
    </submittedName>
</protein>
<name>Q0AP29_MARMM</name>
<sequence>MTAINPDAPILVTGGTGYLAGVIIAQLLDAGHTVHATVRDPDKRDRLAALDALAATSPGSIRYFRADLRDPEAFGPAMTGCELVIHTASPFIAHVADPQRDLVDPAVEGTRNVLTAANATESVKRVVLTSSCAAIYGDNADIAAMPERKLTEAVWNTSSSLRHQAYSFSKTLAEKAAWEIAGAQSRWDLVTINPSLILGPGIDPMTSGESYALITQIGDGTMAAGVPDFRIGAVDVRDVAAAHIKAGFTPQAEGRHILSAHNTGFVEMSAVLRDHFGSDYKFGKSILPKFLVWLAGPMINPALTRKMVSRNVGIPFIADNAKSRTALGMTYRPLQATLTEHFQQLIDAGRITSKQ</sequence>
<dbReference type="EMBL" id="CP000449">
    <property type="protein sequence ID" value="ABI65958.1"/>
    <property type="molecule type" value="Genomic_DNA"/>
</dbReference>
<evidence type="ECO:0000313" key="4">
    <source>
        <dbReference type="Proteomes" id="UP000001964"/>
    </source>
</evidence>